<gene>
    <name evidence="8" type="ORF">D9Q98_008988</name>
</gene>
<dbReference type="GO" id="GO:0046872">
    <property type="term" value="F:metal ion binding"/>
    <property type="evidence" value="ECO:0007669"/>
    <property type="project" value="UniProtKB-KW"/>
</dbReference>
<reference evidence="8" key="1">
    <citation type="journal article" date="2019" name="Plant J.">
        <title>Chlorella vulgaris genome assembly and annotation reveals the molecular basis for metabolic acclimation to high light conditions.</title>
        <authorList>
            <person name="Cecchin M."/>
            <person name="Marcolungo L."/>
            <person name="Rossato M."/>
            <person name="Girolomoni L."/>
            <person name="Cosentino E."/>
            <person name="Cuine S."/>
            <person name="Li-Beisson Y."/>
            <person name="Delledonne M."/>
            <person name="Ballottari M."/>
        </authorList>
    </citation>
    <scope>NUCLEOTIDE SEQUENCE</scope>
    <source>
        <strain evidence="8">211/11P</strain>
    </source>
</reference>
<evidence type="ECO:0000256" key="6">
    <source>
        <dbReference type="ARBA" id="ARBA00023134"/>
    </source>
</evidence>
<accession>A0A9D4TH06</accession>
<dbReference type="PANTHER" id="PTHR10229:SF0">
    <property type="entry name" value="GTP-BINDING PROTEIN 6-RELATED"/>
    <property type="match status" value="1"/>
</dbReference>
<dbReference type="Gene3D" id="3.40.50.300">
    <property type="entry name" value="P-loop containing nucleotide triphosphate hydrolases"/>
    <property type="match status" value="1"/>
</dbReference>
<comment type="subcellular location">
    <subcellularLocation>
        <location evidence="1">Cytoplasm</location>
    </subcellularLocation>
</comment>
<dbReference type="Pfam" id="PF13167">
    <property type="entry name" value="GTP-bdg_N"/>
    <property type="match status" value="1"/>
</dbReference>
<dbReference type="Gene3D" id="3.40.50.11060">
    <property type="entry name" value="GTPase HflX, N-terminal domain"/>
    <property type="match status" value="1"/>
</dbReference>
<proteinExistence type="inferred from homology"/>
<evidence type="ECO:0000256" key="3">
    <source>
        <dbReference type="ARBA" id="ARBA00022723"/>
    </source>
</evidence>
<evidence type="ECO:0000256" key="1">
    <source>
        <dbReference type="ARBA" id="ARBA00004496"/>
    </source>
</evidence>
<protein>
    <recommendedName>
        <fullName evidence="7">Hflx-type G domain-containing protein</fullName>
    </recommendedName>
</protein>
<dbReference type="CDD" id="cd01878">
    <property type="entry name" value="HflX"/>
    <property type="match status" value="1"/>
</dbReference>
<keyword evidence="5" id="KW-0460">Magnesium</keyword>
<dbReference type="Gene3D" id="6.10.250.2860">
    <property type="match status" value="1"/>
</dbReference>
<dbReference type="PANTHER" id="PTHR10229">
    <property type="entry name" value="GTP-BINDING PROTEIN HFLX"/>
    <property type="match status" value="1"/>
</dbReference>
<dbReference type="InterPro" id="IPR032305">
    <property type="entry name" value="GTP-bd_M"/>
</dbReference>
<evidence type="ECO:0000313" key="9">
    <source>
        <dbReference type="Proteomes" id="UP001055712"/>
    </source>
</evidence>
<dbReference type="InterPro" id="IPR016496">
    <property type="entry name" value="GTPase_HflX"/>
</dbReference>
<evidence type="ECO:0000256" key="2">
    <source>
        <dbReference type="ARBA" id="ARBA00022490"/>
    </source>
</evidence>
<dbReference type="InterPro" id="IPR045498">
    <property type="entry name" value="HflX_C"/>
</dbReference>
<evidence type="ECO:0000256" key="4">
    <source>
        <dbReference type="ARBA" id="ARBA00022741"/>
    </source>
</evidence>
<dbReference type="Pfam" id="PF01926">
    <property type="entry name" value="MMR_HSR1"/>
    <property type="match status" value="1"/>
</dbReference>
<evidence type="ECO:0000259" key="7">
    <source>
        <dbReference type="PROSITE" id="PS51705"/>
    </source>
</evidence>
<dbReference type="InterPro" id="IPR025121">
    <property type="entry name" value="GTPase_HflX_N"/>
</dbReference>
<dbReference type="EMBL" id="SIDB01000012">
    <property type="protein sequence ID" value="KAI3425220.1"/>
    <property type="molecule type" value="Genomic_DNA"/>
</dbReference>
<name>A0A9D4TH06_CHLVU</name>
<dbReference type="AlphaFoldDB" id="A0A9D4TH06"/>
<feature type="domain" description="Hflx-type G" evidence="7">
    <location>
        <begin position="302"/>
        <end position="468"/>
    </location>
</feature>
<reference evidence="8" key="2">
    <citation type="submission" date="2020-11" db="EMBL/GenBank/DDBJ databases">
        <authorList>
            <person name="Cecchin M."/>
            <person name="Marcolungo L."/>
            <person name="Rossato M."/>
            <person name="Girolomoni L."/>
            <person name="Cosentino E."/>
            <person name="Cuine S."/>
            <person name="Li-Beisson Y."/>
            <person name="Delledonne M."/>
            <person name="Ballottari M."/>
        </authorList>
    </citation>
    <scope>NUCLEOTIDE SEQUENCE</scope>
    <source>
        <strain evidence="8">211/11P</strain>
        <tissue evidence="8">Whole cell</tissue>
    </source>
</reference>
<dbReference type="Pfam" id="PF19275">
    <property type="entry name" value="HflX_C"/>
    <property type="match status" value="1"/>
</dbReference>
<dbReference type="InterPro" id="IPR027417">
    <property type="entry name" value="P-loop_NTPase"/>
</dbReference>
<comment type="caution">
    <text evidence="8">The sequence shown here is derived from an EMBL/GenBank/DDBJ whole genome shotgun (WGS) entry which is preliminary data.</text>
</comment>
<sequence>MASCFAHGRVSVGAAQQRVPGRCAPQKLAARPSRPFSLLARSGDGWEDWSDAPDTPRVANGAAAAAVEEPDWRHEVQGLAKNLRVSKDSEGGTDWDAFYADEERERCFLVGVQLKKRAGKHGYGVQESLEELGRLADTAGLEVTGSTFQMLEDVNPRTYIGTGKVQEIKAAVANTGATTVIFDDELSPGQLRNLERALGEDVRLCDRTALILDIFSQRAATREGKLQVELAQSEYQLPRLTRMWSHLERQSGSGQVKGMGEKQIEVDRRLLKGRMARLRRDIEEVRTHRRAYRERRAAAPIPVVALVGYTNAGKSTLLNTLTAADVLAEDKLFATLDPTTRRVELSGGQVLLMTDTVGFIQKLPTQLVAAFRATLEEIKEASLLLHVVDVSHPSAAAQIDAVNGVLADLGVENVPTLNVWNKVDACADPAVVRAVAERREQTVCVSGLTGEGLSELMERVSAKLQDSMVAVHVLIPYSQGELVDEIHRTGVVGSAEFGAAGTEVRAHVPLPLAQRLQPLRLAAAAAEEEQWLEAEAAAADAAAAAAGAAANPAAGAAAHEAAQQAAGGDLQLGQAVQLPL</sequence>
<keyword evidence="2" id="KW-0963">Cytoplasm</keyword>
<dbReference type="InterPro" id="IPR030394">
    <property type="entry name" value="G_HFLX_dom"/>
</dbReference>
<dbReference type="GO" id="GO:0043022">
    <property type="term" value="F:ribosome binding"/>
    <property type="evidence" value="ECO:0007669"/>
    <property type="project" value="TreeGrafter"/>
</dbReference>
<dbReference type="NCBIfam" id="TIGR03156">
    <property type="entry name" value="GTP_HflX"/>
    <property type="match status" value="1"/>
</dbReference>
<dbReference type="OrthoDB" id="10268034at2759"/>
<dbReference type="InterPro" id="IPR006073">
    <property type="entry name" value="GTP-bd"/>
</dbReference>
<keyword evidence="9" id="KW-1185">Reference proteome</keyword>
<dbReference type="FunFam" id="3.40.50.300:FF:000173">
    <property type="entry name" value="GTPase HflX"/>
    <property type="match status" value="1"/>
</dbReference>
<dbReference type="PRINTS" id="PR00326">
    <property type="entry name" value="GTP1OBG"/>
</dbReference>
<dbReference type="Proteomes" id="UP001055712">
    <property type="component" value="Unassembled WGS sequence"/>
</dbReference>
<keyword evidence="4" id="KW-0547">Nucleotide-binding</keyword>
<keyword evidence="3" id="KW-0479">Metal-binding</keyword>
<dbReference type="HAMAP" id="MF_00900">
    <property type="entry name" value="GTPase_HflX"/>
    <property type="match status" value="1"/>
</dbReference>
<evidence type="ECO:0000313" key="8">
    <source>
        <dbReference type="EMBL" id="KAI3425220.1"/>
    </source>
</evidence>
<dbReference type="SUPFAM" id="SSF52540">
    <property type="entry name" value="P-loop containing nucleoside triphosphate hydrolases"/>
    <property type="match status" value="1"/>
</dbReference>
<dbReference type="PROSITE" id="PS51705">
    <property type="entry name" value="G_HFLX"/>
    <property type="match status" value="1"/>
</dbReference>
<organism evidence="8 9">
    <name type="scientific">Chlorella vulgaris</name>
    <name type="common">Green alga</name>
    <dbReference type="NCBI Taxonomy" id="3077"/>
    <lineage>
        <taxon>Eukaryota</taxon>
        <taxon>Viridiplantae</taxon>
        <taxon>Chlorophyta</taxon>
        <taxon>core chlorophytes</taxon>
        <taxon>Trebouxiophyceae</taxon>
        <taxon>Chlorellales</taxon>
        <taxon>Chlorellaceae</taxon>
        <taxon>Chlorella clade</taxon>
        <taxon>Chlorella</taxon>
    </lineage>
</organism>
<dbReference type="InterPro" id="IPR042108">
    <property type="entry name" value="GTPase_HflX_N_sf"/>
</dbReference>
<dbReference type="Pfam" id="PF16360">
    <property type="entry name" value="GTP-bdg_M"/>
    <property type="match status" value="1"/>
</dbReference>
<dbReference type="FunFam" id="3.40.50.11060:FF:000001">
    <property type="entry name" value="GTPase HflX"/>
    <property type="match status" value="1"/>
</dbReference>
<dbReference type="GO" id="GO:0005737">
    <property type="term" value="C:cytoplasm"/>
    <property type="evidence" value="ECO:0007669"/>
    <property type="project" value="UniProtKB-SubCell"/>
</dbReference>
<evidence type="ECO:0000256" key="5">
    <source>
        <dbReference type="ARBA" id="ARBA00022842"/>
    </source>
</evidence>
<dbReference type="GO" id="GO:0005525">
    <property type="term" value="F:GTP binding"/>
    <property type="evidence" value="ECO:0007669"/>
    <property type="project" value="UniProtKB-KW"/>
</dbReference>
<keyword evidence="6" id="KW-0342">GTP-binding</keyword>